<sequence length="208" mass="23782">MKYLKAFFILFSIAIGLIIVCNVWVSQETEEYIFTNSQTVASRPTGLVLGTSKRVRDGNENLFFKYRIAAAAQLFQAGKIKHLILSGDNSSRYYNEPSDMKNALMLLGIPENAMTLDYAGQNTFQSVVRCHQLYNRDSVIVISQAFHGARAVFIARHYKFPFIAYAAQDVPWQASIQTRFREYLARPKAILDIYLLQKEETVFDNESE</sequence>
<dbReference type="EMBL" id="JASJOS010000002">
    <property type="protein sequence ID" value="MDJ1479631.1"/>
    <property type="molecule type" value="Genomic_DNA"/>
</dbReference>
<accession>A0AAE3QJ81</accession>
<dbReference type="PANTHER" id="PTHR30336:SF20">
    <property type="entry name" value="DUF218 DOMAIN-CONTAINING PROTEIN"/>
    <property type="match status" value="1"/>
</dbReference>
<dbReference type="AlphaFoldDB" id="A0AAE3QJ81"/>
<dbReference type="CDD" id="cd06259">
    <property type="entry name" value="YdcF-like"/>
    <property type="match status" value="1"/>
</dbReference>
<dbReference type="GO" id="GO:0005886">
    <property type="term" value="C:plasma membrane"/>
    <property type="evidence" value="ECO:0007669"/>
    <property type="project" value="TreeGrafter"/>
</dbReference>
<keyword evidence="1" id="KW-1133">Transmembrane helix</keyword>
<evidence type="ECO:0000313" key="3">
    <source>
        <dbReference type="EMBL" id="MDJ1479631.1"/>
    </source>
</evidence>
<protein>
    <submittedName>
        <fullName evidence="3">ElyC/SanA/YdcF family protein</fullName>
    </submittedName>
</protein>
<evidence type="ECO:0000313" key="4">
    <source>
        <dbReference type="Proteomes" id="UP001241110"/>
    </source>
</evidence>
<evidence type="ECO:0000259" key="2">
    <source>
        <dbReference type="Pfam" id="PF02698"/>
    </source>
</evidence>
<organism evidence="3 4">
    <name type="scientific">Xanthocytophaga flava</name>
    <dbReference type="NCBI Taxonomy" id="3048013"/>
    <lineage>
        <taxon>Bacteria</taxon>
        <taxon>Pseudomonadati</taxon>
        <taxon>Bacteroidota</taxon>
        <taxon>Cytophagia</taxon>
        <taxon>Cytophagales</taxon>
        <taxon>Rhodocytophagaceae</taxon>
        <taxon>Xanthocytophaga</taxon>
    </lineage>
</organism>
<gene>
    <name evidence="3" type="ORF">QNI16_03985</name>
</gene>
<dbReference type="PANTHER" id="PTHR30336">
    <property type="entry name" value="INNER MEMBRANE PROTEIN, PROBABLE PERMEASE"/>
    <property type="match status" value="1"/>
</dbReference>
<name>A0AAE3QJ81_9BACT</name>
<feature type="domain" description="DUF218" evidence="2">
    <location>
        <begin position="48"/>
        <end position="183"/>
    </location>
</feature>
<reference evidence="3" key="1">
    <citation type="submission" date="2023-05" db="EMBL/GenBank/DDBJ databases">
        <authorList>
            <person name="Zhang X."/>
        </authorList>
    </citation>
    <scope>NUCLEOTIDE SEQUENCE</scope>
    <source>
        <strain evidence="3">YF14B1</strain>
    </source>
</reference>
<keyword evidence="1" id="KW-0812">Transmembrane</keyword>
<dbReference type="InterPro" id="IPR003848">
    <property type="entry name" value="DUF218"/>
</dbReference>
<proteinExistence type="predicted"/>
<keyword evidence="1" id="KW-0472">Membrane</keyword>
<dbReference type="InterPro" id="IPR051599">
    <property type="entry name" value="Cell_Envelope_Assoc"/>
</dbReference>
<feature type="transmembrane region" description="Helical" evidence="1">
    <location>
        <begin position="7"/>
        <end position="25"/>
    </location>
</feature>
<evidence type="ECO:0000256" key="1">
    <source>
        <dbReference type="SAM" id="Phobius"/>
    </source>
</evidence>
<dbReference type="RefSeq" id="WP_313975992.1">
    <property type="nucleotide sequence ID" value="NZ_JASJOS010000002.1"/>
</dbReference>
<comment type="caution">
    <text evidence="3">The sequence shown here is derived from an EMBL/GenBank/DDBJ whole genome shotgun (WGS) entry which is preliminary data.</text>
</comment>
<dbReference type="Proteomes" id="UP001241110">
    <property type="component" value="Unassembled WGS sequence"/>
</dbReference>
<dbReference type="Pfam" id="PF02698">
    <property type="entry name" value="DUF218"/>
    <property type="match status" value="1"/>
</dbReference>